<proteinExistence type="predicted"/>
<evidence type="ECO:0000313" key="2">
    <source>
        <dbReference type="Proteomes" id="UP001156215"/>
    </source>
</evidence>
<sequence length="92" mass="10749">MDKSLFEIRYRRDILETQTQLFNGKKKEITFAISNAPLDDPDYSEKGRFHLHKNTLLKSIFLFAESFIGCWHSRNAARKKPLPKKRPGNNAL</sequence>
<dbReference type="Proteomes" id="UP001156215">
    <property type="component" value="Chromosome"/>
</dbReference>
<name>A0A9E9P3C8_9BURK</name>
<keyword evidence="2" id="KW-1185">Reference proteome</keyword>
<organism evidence="1 2">
    <name type="scientific">Oxalobacter vibrioformis</name>
    <dbReference type="NCBI Taxonomy" id="933080"/>
    <lineage>
        <taxon>Bacteria</taxon>
        <taxon>Pseudomonadati</taxon>
        <taxon>Pseudomonadota</taxon>
        <taxon>Betaproteobacteria</taxon>
        <taxon>Burkholderiales</taxon>
        <taxon>Oxalobacteraceae</taxon>
        <taxon>Oxalobacter</taxon>
    </lineage>
</organism>
<accession>A0A9E9P3C8</accession>
<protein>
    <submittedName>
        <fullName evidence="1">Uncharacterized protein</fullName>
    </submittedName>
</protein>
<dbReference type="EMBL" id="CP098242">
    <property type="protein sequence ID" value="WAW10872.1"/>
    <property type="molecule type" value="Genomic_DNA"/>
</dbReference>
<dbReference type="RefSeq" id="WP_269309939.1">
    <property type="nucleotide sequence ID" value="NZ_CP098242.1"/>
</dbReference>
<reference evidence="1" key="1">
    <citation type="journal article" date="2022" name="Front. Microbiol.">
        <title>New perspectives on an old grouping: The genomic and phenotypic variability of Oxalobacter formigenes and the implications for calcium oxalate stone prevention.</title>
        <authorList>
            <person name="Chmiel J.A."/>
            <person name="Carr C."/>
            <person name="Stuivenberg G.A."/>
            <person name="Venema R."/>
            <person name="Chanyi R.M."/>
            <person name="Al K.F."/>
            <person name="Giguere D."/>
            <person name="Say H."/>
            <person name="Akouris P.P."/>
            <person name="Dominguez Romero S.A."/>
            <person name="Kwong A."/>
            <person name="Tai V."/>
            <person name="Koval S.F."/>
            <person name="Razvi H."/>
            <person name="Bjazevic J."/>
            <person name="Burton J.P."/>
        </authorList>
    </citation>
    <scope>NUCLEOTIDE SEQUENCE</scope>
    <source>
        <strain evidence="1">WoOx3</strain>
    </source>
</reference>
<dbReference type="AlphaFoldDB" id="A0A9E9P3C8"/>
<evidence type="ECO:0000313" key="1">
    <source>
        <dbReference type="EMBL" id="WAW10872.1"/>
    </source>
</evidence>
<dbReference type="KEGG" id="ovb:NB640_04300"/>
<gene>
    <name evidence="1" type="ORF">NB640_04300</name>
</gene>